<dbReference type="Pfam" id="PF07366">
    <property type="entry name" value="SnoaL"/>
    <property type="match status" value="1"/>
</dbReference>
<dbReference type="EMBL" id="JALKCG010000004">
    <property type="protein sequence ID" value="MCK0208683.1"/>
    <property type="molecule type" value="Genomic_DNA"/>
</dbReference>
<name>A0ABT0DN33_9HYPH</name>
<dbReference type="InterPro" id="IPR009959">
    <property type="entry name" value="Cyclase_SnoaL-like"/>
</dbReference>
<evidence type="ECO:0000313" key="1">
    <source>
        <dbReference type="EMBL" id="MCK0208683.1"/>
    </source>
</evidence>
<gene>
    <name evidence="1" type="ORF">MWN33_11660</name>
</gene>
<protein>
    <submittedName>
        <fullName evidence="1">Ester cyclase</fullName>
    </submittedName>
</protein>
<proteinExistence type="predicted"/>
<sequence>MPLTPALMDAKINEHFAFEANDDVEGVLSTLTPDCEHDVVGWPAGPSFGHEPTRGFYETLFADLADGSATPIRRMYGENFLVDETLWSGRAVGRPFGIEGGGRPLEFRMLHVIEFASSGNISREQVWLDVAAILRQLS</sequence>
<comment type="caution">
    <text evidence="1">The sequence shown here is derived from an EMBL/GenBank/DDBJ whole genome shotgun (WGS) entry which is preliminary data.</text>
</comment>
<dbReference type="InterPro" id="IPR032710">
    <property type="entry name" value="NTF2-like_dom_sf"/>
</dbReference>
<dbReference type="Proteomes" id="UP001202867">
    <property type="component" value="Unassembled WGS sequence"/>
</dbReference>
<dbReference type="Gene3D" id="3.10.450.50">
    <property type="match status" value="1"/>
</dbReference>
<reference evidence="1 2" key="1">
    <citation type="submission" date="2022-04" db="EMBL/GenBank/DDBJ databases">
        <authorList>
            <person name="Grouzdev D.S."/>
            <person name="Pantiukh K.S."/>
            <person name="Krutkina M.S."/>
        </authorList>
    </citation>
    <scope>NUCLEOTIDE SEQUENCE [LARGE SCALE GENOMIC DNA]</scope>
    <source>
        <strain evidence="1 2">Jip08</strain>
    </source>
</reference>
<organism evidence="1 2">
    <name type="scientific">Ancylobacter koreensis</name>
    <dbReference type="NCBI Taxonomy" id="266121"/>
    <lineage>
        <taxon>Bacteria</taxon>
        <taxon>Pseudomonadati</taxon>
        <taxon>Pseudomonadota</taxon>
        <taxon>Alphaproteobacteria</taxon>
        <taxon>Hyphomicrobiales</taxon>
        <taxon>Xanthobacteraceae</taxon>
        <taxon>Ancylobacter</taxon>
    </lineage>
</organism>
<evidence type="ECO:0000313" key="2">
    <source>
        <dbReference type="Proteomes" id="UP001202867"/>
    </source>
</evidence>
<dbReference type="RefSeq" id="WP_247200899.1">
    <property type="nucleotide sequence ID" value="NZ_JALKCG010000004.1"/>
</dbReference>
<keyword evidence="2" id="KW-1185">Reference proteome</keyword>
<accession>A0ABT0DN33</accession>
<reference evidence="2" key="2">
    <citation type="submission" date="2023-07" db="EMBL/GenBank/DDBJ databases">
        <title>Ancylobacter moscoviensis sp. nov., facultatively methylotrophic bacteria from activated sludge and the reclassification of Starkeya novella (Starkey 1934) Kelly et al. 2000 as Ancylobacter novellus comb. nov., Starkeya koreensis Im et al. 2006 as Ancylobacter koreensis comb.nov., Angulomicrobium tetraedrale Vasil'eva et al. 1986 as Ancylobacter tetraedralis comb. nov., Angulomicrobium amanitiforme Fritz et al. 2004 as Ancylobacter amanitiformis comb. nov. and Methylorhabdus multivorans Doronina et al. 1996 as Ancylobacter multivorans comb. nov. and emended description of the genus Ancylobacter.</title>
        <authorList>
            <person name="Doronina N."/>
            <person name="Chemodurova A."/>
            <person name="Grouzdev D."/>
            <person name="Koziaeva V."/>
            <person name="Shi W."/>
            <person name="Wu L."/>
            <person name="Kaparullina E."/>
        </authorList>
    </citation>
    <scope>NUCLEOTIDE SEQUENCE [LARGE SCALE GENOMIC DNA]</scope>
    <source>
        <strain evidence="2">Jip08</strain>
    </source>
</reference>
<dbReference type="SUPFAM" id="SSF54427">
    <property type="entry name" value="NTF2-like"/>
    <property type="match status" value="1"/>
</dbReference>